<accession>A0A117NT12</accession>
<dbReference type="EMBL" id="LLXE01000002">
    <property type="protein sequence ID" value="KUM66891.1"/>
    <property type="molecule type" value="Genomic_DNA"/>
</dbReference>
<gene>
    <name evidence="1" type="ORF">ACN42_g209</name>
</gene>
<evidence type="ECO:0000313" key="2">
    <source>
        <dbReference type="Proteomes" id="UP000055045"/>
    </source>
</evidence>
<dbReference type="AlphaFoldDB" id="A0A117NT12"/>
<keyword evidence="2" id="KW-1185">Reference proteome</keyword>
<organism evidence="1 2">
    <name type="scientific">Penicillium freii</name>
    <dbReference type="NCBI Taxonomy" id="48697"/>
    <lineage>
        <taxon>Eukaryota</taxon>
        <taxon>Fungi</taxon>
        <taxon>Dikarya</taxon>
        <taxon>Ascomycota</taxon>
        <taxon>Pezizomycotina</taxon>
        <taxon>Eurotiomycetes</taxon>
        <taxon>Eurotiomycetidae</taxon>
        <taxon>Eurotiales</taxon>
        <taxon>Aspergillaceae</taxon>
        <taxon>Penicillium</taxon>
    </lineage>
</organism>
<dbReference type="OrthoDB" id="4351693at2759"/>
<protein>
    <submittedName>
        <fullName evidence="1">Uncharacterized protein</fullName>
    </submittedName>
</protein>
<comment type="caution">
    <text evidence="1">The sequence shown here is derived from an EMBL/GenBank/DDBJ whole genome shotgun (WGS) entry which is preliminary data.</text>
</comment>
<proteinExistence type="predicted"/>
<sequence>MPGGVPPPPTNTPTITPTSIRQAFEVGIINLRASMNRRQAMAEGRIPFNLAEFEELSERIWDTRVEFANQIRRWANPRDRAILAVLYAQLIGAMPDEEGVVP</sequence>
<dbReference type="Proteomes" id="UP000055045">
    <property type="component" value="Unassembled WGS sequence"/>
</dbReference>
<name>A0A117NT12_PENFR</name>
<reference evidence="1 2" key="1">
    <citation type="submission" date="2015-10" db="EMBL/GenBank/DDBJ databases">
        <title>Genome sequencing of Penicillium freii.</title>
        <authorList>
            <person name="Nguyen H.D."/>
            <person name="Visagie C.M."/>
            <person name="Seifert K.A."/>
        </authorList>
    </citation>
    <scope>NUCLEOTIDE SEQUENCE [LARGE SCALE GENOMIC DNA]</scope>
    <source>
        <strain evidence="1 2">DAOM 242723</strain>
    </source>
</reference>
<evidence type="ECO:0000313" key="1">
    <source>
        <dbReference type="EMBL" id="KUM66891.1"/>
    </source>
</evidence>